<accession>A0A940NJY1</accession>
<dbReference type="Proteomes" id="UP000682134">
    <property type="component" value="Unassembled WGS sequence"/>
</dbReference>
<feature type="domain" description="FAD-binding PCMH-type" evidence="4">
    <location>
        <begin position="1"/>
        <end position="174"/>
    </location>
</feature>
<dbReference type="InterPro" id="IPR036683">
    <property type="entry name" value="CO_DH_flav_C_dom_sf"/>
</dbReference>
<dbReference type="RefSeq" id="WP_209407025.1">
    <property type="nucleotide sequence ID" value="NZ_JAGIYQ010000013.1"/>
</dbReference>
<reference evidence="5" key="1">
    <citation type="submission" date="2021-04" db="EMBL/GenBank/DDBJ databases">
        <title>Genome seq and assembly of Bacillus sp.</title>
        <authorList>
            <person name="Chhetri G."/>
        </authorList>
    </citation>
    <scope>NUCLEOTIDE SEQUENCE</scope>
    <source>
        <strain evidence="5">RG28</strain>
    </source>
</reference>
<keyword evidence="2" id="KW-0274">FAD</keyword>
<keyword evidence="6" id="KW-1185">Reference proteome</keyword>
<dbReference type="GO" id="GO:0016491">
    <property type="term" value="F:oxidoreductase activity"/>
    <property type="evidence" value="ECO:0007669"/>
    <property type="project" value="UniProtKB-KW"/>
</dbReference>
<organism evidence="5 6">
    <name type="scientific">Gottfriedia endophytica</name>
    <dbReference type="NCBI Taxonomy" id="2820819"/>
    <lineage>
        <taxon>Bacteria</taxon>
        <taxon>Bacillati</taxon>
        <taxon>Bacillota</taxon>
        <taxon>Bacilli</taxon>
        <taxon>Bacillales</taxon>
        <taxon>Bacillaceae</taxon>
        <taxon>Gottfriedia</taxon>
    </lineage>
</organism>
<dbReference type="Gene3D" id="3.30.43.10">
    <property type="entry name" value="Uridine Diphospho-n-acetylenolpyruvylglucosamine Reductase, domain 2"/>
    <property type="match status" value="1"/>
</dbReference>
<evidence type="ECO:0000256" key="3">
    <source>
        <dbReference type="ARBA" id="ARBA00023002"/>
    </source>
</evidence>
<dbReference type="InterPro" id="IPR002346">
    <property type="entry name" value="Mopterin_DH_FAD-bd"/>
</dbReference>
<evidence type="ECO:0000256" key="2">
    <source>
        <dbReference type="ARBA" id="ARBA00022827"/>
    </source>
</evidence>
<dbReference type="SUPFAM" id="SSF55447">
    <property type="entry name" value="CO dehydrogenase flavoprotein C-terminal domain-like"/>
    <property type="match status" value="1"/>
</dbReference>
<dbReference type="PANTHER" id="PTHR42659">
    <property type="entry name" value="XANTHINE DEHYDROGENASE SUBUNIT C-RELATED"/>
    <property type="match status" value="1"/>
</dbReference>
<dbReference type="PROSITE" id="PS51387">
    <property type="entry name" value="FAD_PCMH"/>
    <property type="match status" value="1"/>
</dbReference>
<proteinExistence type="predicted"/>
<dbReference type="SUPFAM" id="SSF56176">
    <property type="entry name" value="FAD-binding/transporter-associated domain-like"/>
    <property type="match status" value="1"/>
</dbReference>
<comment type="caution">
    <text evidence="5">The sequence shown here is derived from an EMBL/GenBank/DDBJ whole genome shotgun (WGS) entry which is preliminary data.</text>
</comment>
<dbReference type="SMART" id="SM01092">
    <property type="entry name" value="CO_deh_flav_C"/>
    <property type="match status" value="1"/>
</dbReference>
<dbReference type="Pfam" id="PF00941">
    <property type="entry name" value="FAD_binding_5"/>
    <property type="match status" value="1"/>
</dbReference>
<dbReference type="EMBL" id="JAGIYQ010000013">
    <property type="protein sequence ID" value="MBP0726684.1"/>
    <property type="molecule type" value="Genomic_DNA"/>
</dbReference>
<evidence type="ECO:0000256" key="1">
    <source>
        <dbReference type="ARBA" id="ARBA00022630"/>
    </source>
</evidence>
<dbReference type="PANTHER" id="PTHR42659:SF2">
    <property type="entry name" value="XANTHINE DEHYDROGENASE SUBUNIT C-RELATED"/>
    <property type="match status" value="1"/>
</dbReference>
<dbReference type="AlphaFoldDB" id="A0A940NJY1"/>
<keyword evidence="3" id="KW-0560">Oxidoreductase</keyword>
<dbReference type="InterPro" id="IPR036318">
    <property type="entry name" value="FAD-bd_PCMH-like_sf"/>
</dbReference>
<evidence type="ECO:0000313" key="6">
    <source>
        <dbReference type="Proteomes" id="UP000682134"/>
    </source>
</evidence>
<dbReference type="InterPro" id="IPR005107">
    <property type="entry name" value="CO_DH_flav_C"/>
</dbReference>
<sequence>MIPFNFQYIKPKTIQEAIEQYNVFKNQEKKPFYMSGGTELITLGRLNVLYTNAVIDLKGIPDYSSMFFHEQYLYIGGGTPLTTIEDSNAFPLLGQTVSEIADRTARNKITLAGNICAQIFYREAVLPLLISDSYIGIAGSEGLIYHPINNIFNEQLQLQDGQFVFAILIEKLYTTLPFVTIKKRRQWYNGYPLVTVAAIKKDQEIRLAISGLCAFPFRSLEMEKVLNDKSLSIEERVKESLGFIPGPVLDDVEGSADYRLFVLKNTMIDIIYELEGDQGGR</sequence>
<protein>
    <submittedName>
        <fullName evidence="5">FAD binding domain-containing protein</fullName>
    </submittedName>
</protein>
<dbReference type="InterPro" id="IPR051312">
    <property type="entry name" value="Diverse_Substr_Oxidored"/>
</dbReference>
<dbReference type="InterPro" id="IPR016166">
    <property type="entry name" value="FAD-bd_PCMH"/>
</dbReference>
<dbReference type="GO" id="GO:0071949">
    <property type="term" value="F:FAD binding"/>
    <property type="evidence" value="ECO:0007669"/>
    <property type="project" value="InterPro"/>
</dbReference>
<name>A0A940NJY1_9BACI</name>
<dbReference type="Gene3D" id="3.30.465.10">
    <property type="match status" value="1"/>
</dbReference>
<evidence type="ECO:0000313" key="5">
    <source>
        <dbReference type="EMBL" id="MBP0726684.1"/>
    </source>
</evidence>
<gene>
    <name evidence="5" type="ORF">J5Y03_16115</name>
</gene>
<keyword evidence="1" id="KW-0285">Flavoprotein</keyword>
<dbReference type="InterPro" id="IPR016167">
    <property type="entry name" value="FAD-bd_PCMH_sub1"/>
</dbReference>
<dbReference type="InterPro" id="IPR016169">
    <property type="entry name" value="FAD-bd_PCMH_sub2"/>
</dbReference>
<evidence type="ECO:0000259" key="4">
    <source>
        <dbReference type="PROSITE" id="PS51387"/>
    </source>
</evidence>